<proteinExistence type="predicted"/>
<dbReference type="Proteomes" id="UP001064489">
    <property type="component" value="Chromosome 11"/>
</dbReference>
<dbReference type="PANTHER" id="PTHR47481">
    <property type="match status" value="1"/>
</dbReference>
<gene>
    <name evidence="1" type="ORF">LWI28_007285</name>
</gene>
<reference evidence="1" key="2">
    <citation type="submission" date="2023-02" db="EMBL/GenBank/DDBJ databases">
        <authorList>
            <person name="Swenson N.G."/>
            <person name="Wegrzyn J.L."/>
            <person name="Mcevoy S.L."/>
        </authorList>
    </citation>
    <scope>NUCLEOTIDE SEQUENCE</scope>
    <source>
        <strain evidence="1">91603</strain>
        <tissue evidence="1">Leaf</tissue>
    </source>
</reference>
<organism evidence="1 2">
    <name type="scientific">Acer negundo</name>
    <name type="common">Box elder</name>
    <dbReference type="NCBI Taxonomy" id="4023"/>
    <lineage>
        <taxon>Eukaryota</taxon>
        <taxon>Viridiplantae</taxon>
        <taxon>Streptophyta</taxon>
        <taxon>Embryophyta</taxon>
        <taxon>Tracheophyta</taxon>
        <taxon>Spermatophyta</taxon>
        <taxon>Magnoliopsida</taxon>
        <taxon>eudicotyledons</taxon>
        <taxon>Gunneridae</taxon>
        <taxon>Pentapetalae</taxon>
        <taxon>rosids</taxon>
        <taxon>malvids</taxon>
        <taxon>Sapindales</taxon>
        <taxon>Sapindaceae</taxon>
        <taxon>Hippocastanoideae</taxon>
        <taxon>Acereae</taxon>
        <taxon>Acer</taxon>
    </lineage>
</organism>
<evidence type="ECO:0000313" key="2">
    <source>
        <dbReference type="Proteomes" id="UP001064489"/>
    </source>
</evidence>
<accession>A0AAD5I604</accession>
<dbReference type="AlphaFoldDB" id="A0AAD5I604"/>
<protein>
    <recommendedName>
        <fullName evidence="3">Retrovirus-related Pol polyprotein from transposon TNT 1-94</fullName>
    </recommendedName>
</protein>
<evidence type="ECO:0008006" key="3">
    <source>
        <dbReference type="Google" id="ProtNLM"/>
    </source>
</evidence>
<keyword evidence="2" id="KW-1185">Reference proteome</keyword>
<name>A0AAD5I604_ACENE</name>
<dbReference type="PANTHER" id="PTHR47481:SF7">
    <property type="entry name" value="CCHC-TYPE DOMAIN-CONTAINING PROTEIN"/>
    <property type="match status" value="1"/>
</dbReference>
<sequence length="207" mass="23726">MVERGSTSSGNSGGVKFEVKPFDGKSNFTLWQRKMKNLLIQQDLYFIVDGVEKKPKDMSTETWKVLDEKAMSSIELHLSDEVICNVMEEKSANGTWEKLEKLYMGKTLSNKLTLKDQLYGLKMEEGGDVMSHLNDFNQCISDLIRVDVKYEEDDKALLLLRSLPDSFKHFRTTLLFGKETLQCDVDVFDIISYMKLNKASERDAQGE</sequence>
<dbReference type="Pfam" id="PF14223">
    <property type="entry name" value="Retrotran_gag_2"/>
    <property type="match status" value="1"/>
</dbReference>
<evidence type="ECO:0000313" key="1">
    <source>
        <dbReference type="EMBL" id="KAI9153179.1"/>
    </source>
</evidence>
<reference evidence="1" key="1">
    <citation type="journal article" date="2022" name="Plant J.">
        <title>Strategies of tolerance reflected in two North American maple genomes.</title>
        <authorList>
            <person name="McEvoy S.L."/>
            <person name="Sezen U.U."/>
            <person name="Trouern-Trend A."/>
            <person name="McMahon S.M."/>
            <person name="Schaberg P.G."/>
            <person name="Yang J."/>
            <person name="Wegrzyn J.L."/>
            <person name="Swenson N.G."/>
        </authorList>
    </citation>
    <scope>NUCLEOTIDE SEQUENCE</scope>
    <source>
        <strain evidence="1">91603</strain>
    </source>
</reference>
<comment type="caution">
    <text evidence="1">The sequence shown here is derived from an EMBL/GenBank/DDBJ whole genome shotgun (WGS) entry which is preliminary data.</text>
</comment>
<dbReference type="EMBL" id="JAJSOW010000108">
    <property type="protein sequence ID" value="KAI9153179.1"/>
    <property type="molecule type" value="Genomic_DNA"/>
</dbReference>